<gene>
    <name evidence="1" type="ORF">S03H2_64004</name>
</gene>
<dbReference type="SUPFAM" id="SSF53649">
    <property type="entry name" value="Alkaline phosphatase-like"/>
    <property type="match status" value="1"/>
</dbReference>
<dbReference type="EMBL" id="BARU01041524">
    <property type="protein sequence ID" value="GAH88743.1"/>
    <property type="molecule type" value="Genomic_DNA"/>
</dbReference>
<dbReference type="InterPro" id="IPR017850">
    <property type="entry name" value="Alkaline_phosphatase_core_sf"/>
</dbReference>
<proteinExistence type="predicted"/>
<dbReference type="AlphaFoldDB" id="X1L3H4"/>
<organism evidence="1">
    <name type="scientific">marine sediment metagenome</name>
    <dbReference type="NCBI Taxonomy" id="412755"/>
    <lineage>
        <taxon>unclassified sequences</taxon>
        <taxon>metagenomes</taxon>
        <taxon>ecological metagenomes</taxon>
    </lineage>
</organism>
<feature type="non-terminal residue" evidence="1">
    <location>
        <position position="222"/>
    </location>
</feature>
<feature type="non-terminal residue" evidence="1">
    <location>
        <position position="1"/>
    </location>
</feature>
<reference evidence="1" key="1">
    <citation type="journal article" date="2014" name="Front. Microbiol.">
        <title>High frequency of phylogenetically diverse reductive dehalogenase-homologous genes in deep subseafloor sedimentary metagenomes.</title>
        <authorList>
            <person name="Kawai M."/>
            <person name="Futagami T."/>
            <person name="Toyoda A."/>
            <person name="Takaki Y."/>
            <person name="Nishi S."/>
            <person name="Hori S."/>
            <person name="Arai W."/>
            <person name="Tsubouchi T."/>
            <person name="Morono Y."/>
            <person name="Uchiyama I."/>
            <person name="Ito T."/>
            <person name="Fujiyama A."/>
            <person name="Inagaki F."/>
            <person name="Takami H."/>
        </authorList>
    </citation>
    <scope>NUCLEOTIDE SEQUENCE</scope>
    <source>
        <strain evidence="1">Expedition CK06-06</strain>
    </source>
</reference>
<protein>
    <submittedName>
        <fullName evidence="1">Uncharacterized protein</fullName>
    </submittedName>
</protein>
<name>X1L3H4_9ZZZZ</name>
<accession>X1L3H4</accession>
<evidence type="ECO:0000313" key="1">
    <source>
        <dbReference type="EMBL" id="GAH88743.1"/>
    </source>
</evidence>
<comment type="caution">
    <text evidence="1">The sequence shown here is derived from an EMBL/GenBank/DDBJ whole genome shotgun (WGS) entry which is preliminary data.</text>
</comment>
<sequence>NHPTIEQLKNFGPSGVGNKELNVFDALWNIPGVKAMYYRDNDNTPDKGLIYLEHKDPETGKKFTDIIEFEGHGINQKTKYIPDDKDFYKYNKYEESARLIDGKAHSIDEWLGVTNQIDFPIIVDQVPRYFKNPRSCDILTSNLGEYGFGYEHGKTAASVHQYSHDIGIKKSMTVPFIIGGSPNIPKLELSYCKTTDMVPTLLNLLGEKPHYSVVGKSVFDYS</sequence>